<dbReference type="InterPro" id="IPR038763">
    <property type="entry name" value="DHH_sf"/>
</dbReference>
<gene>
    <name evidence="2" type="ORF">M0811_07532</name>
</gene>
<evidence type="ECO:0000259" key="1">
    <source>
        <dbReference type="Pfam" id="PF01368"/>
    </source>
</evidence>
<reference evidence="2" key="1">
    <citation type="submission" date="2022-10" db="EMBL/GenBank/DDBJ databases">
        <title>Novel sulphate-reducing endosymbionts in the free-living metamonad Anaeramoeba.</title>
        <authorList>
            <person name="Jerlstrom-Hultqvist J."/>
            <person name="Cepicka I."/>
            <person name="Gallot-Lavallee L."/>
            <person name="Salas-Leiva D."/>
            <person name="Curtis B.A."/>
            <person name="Zahonova K."/>
            <person name="Pipaliya S."/>
            <person name="Dacks J."/>
            <person name="Roger A.J."/>
        </authorList>
    </citation>
    <scope>NUCLEOTIDE SEQUENCE</scope>
    <source>
        <strain evidence="2">BMAN</strain>
    </source>
</reference>
<dbReference type="InterPro" id="IPR001667">
    <property type="entry name" value="DDH_dom"/>
</dbReference>
<organism evidence="2 3">
    <name type="scientific">Anaeramoeba ignava</name>
    <name type="common">Anaerobic marine amoeba</name>
    <dbReference type="NCBI Taxonomy" id="1746090"/>
    <lineage>
        <taxon>Eukaryota</taxon>
        <taxon>Metamonada</taxon>
        <taxon>Anaeramoebidae</taxon>
        <taxon>Anaeramoeba</taxon>
    </lineage>
</organism>
<dbReference type="Pfam" id="PF01368">
    <property type="entry name" value="DHH"/>
    <property type="match status" value="1"/>
</dbReference>
<evidence type="ECO:0000313" key="3">
    <source>
        <dbReference type="Proteomes" id="UP001149090"/>
    </source>
</evidence>
<sequence length="332" mass="38080">MNRIRSLKGIELANFELSVIQNYNGKKKKNFMNKVYVTGHLNPDVDSIISTILMEKLLKWLGIDAKGVKLMPCDEITTNVTKEIRCPEVPLIKLEELKNQDIFLVDHTHPISSIGENFPANIVGIIGHSPAYQAAKAPFVINGNVGCAARLIIDLMEKEKYPVTNQEYLWALYALAVDTCCLLKISVTKEDIELANKWEKKLEISHQFLKEKTLFEFNSNDKIENLARNGFKNYSFSGKYRGFSSYIEMINVNEEKMKKIEEIQNYIEKNNESDLWVLIVYNFADPTTTIYYYGPLAKHFSTKTYNSVADRGTTIMPEIRKKITNLVESKQI</sequence>
<accession>A0A9Q0LM62</accession>
<proteinExistence type="predicted"/>
<dbReference type="SUPFAM" id="SSF64182">
    <property type="entry name" value="DHH phosphoesterases"/>
    <property type="match status" value="1"/>
</dbReference>
<name>A0A9Q0LM62_ANAIG</name>
<keyword evidence="3" id="KW-1185">Reference proteome</keyword>
<dbReference type="Proteomes" id="UP001149090">
    <property type="component" value="Unassembled WGS sequence"/>
</dbReference>
<evidence type="ECO:0000313" key="2">
    <source>
        <dbReference type="EMBL" id="KAJ5075181.1"/>
    </source>
</evidence>
<dbReference type="Gene3D" id="3.90.1640.10">
    <property type="entry name" value="inorganic pyrophosphatase (n-terminal core)"/>
    <property type="match status" value="1"/>
</dbReference>
<feature type="domain" description="DDH" evidence="1">
    <location>
        <begin position="34"/>
        <end position="173"/>
    </location>
</feature>
<dbReference type="EMBL" id="JAPDFW010000066">
    <property type="protein sequence ID" value="KAJ5075181.1"/>
    <property type="molecule type" value="Genomic_DNA"/>
</dbReference>
<dbReference type="AlphaFoldDB" id="A0A9Q0LM62"/>
<protein>
    <submittedName>
        <fullName evidence="2">Manganese-dependent inorganic pyrophosphatase-related</fullName>
    </submittedName>
</protein>
<comment type="caution">
    <text evidence="2">The sequence shown here is derived from an EMBL/GenBank/DDBJ whole genome shotgun (WGS) entry which is preliminary data.</text>
</comment>